<evidence type="ECO:0000313" key="4">
    <source>
        <dbReference type="Proteomes" id="UP001172101"/>
    </source>
</evidence>
<organism evidence="3 4">
    <name type="scientific">Lasiosphaeria miniovina</name>
    <dbReference type="NCBI Taxonomy" id="1954250"/>
    <lineage>
        <taxon>Eukaryota</taxon>
        <taxon>Fungi</taxon>
        <taxon>Dikarya</taxon>
        <taxon>Ascomycota</taxon>
        <taxon>Pezizomycotina</taxon>
        <taxon>Sordariomycetes</taxon>
        <taxon>Sordariomycetidae</taxon>
        <taxon>Sordariales</taxon>
        <taxon>Lasiosphaeriaceae</taxon>
        <taxon>Lasiosphaeria</taxon>
    </lineage>
</organism>
<comment type="caution">
    <text evidence="3">The sequence shown here is derived from an EMBL/GenBank/DDBJ whole genome shotgun (WGS) entry which is preliminary data.</text>
</comment>
<gene>
    <name evidence="3" type="ORF">B0T26DRAFT_479591</name>
</gene>
<feature type="region of interest" description="Disordered" evidence="1">
    <location>
        <begin position="28"/>
        <end position="56"/>
    </location>
</feature>
<evidence type="ECO:0000313" key="3">
    <source>
        <dbReference type="EMBL" id="KAK0706918.1"/>
    </source>
</evidence>
<feature type="compositionally biased region" description="Basic and acidic residues" evidence="1">
    <location>
        <begin position="29"/>
        <end position="39"/>
    </location>
</feature>
<feature type="chain" id="PRO_5041462853" description="Secreted protein" evidence="2">
    <location>
        <begin position="26"/>
        <end position="145"/>
    </location>
</feature>
<evidence type="ECO:0000256" key="1">
    <source>
        <dbReference type="SAM" id="MobiDB-lite"/>
    </source>
</evidence>
<dbReference type="GeneID" id="85318528"/>
<dbReference type="RefSeq" id="XP_060292012.1">
    <property type="nucleotide sequence ID" value="XM_060435258.1"/>
</dbReference>
<dbReference type="EMBL" id="JAUIRO010000007">
    <property type="protein sequence ID" value="KAK0706918.1"/>
    <property type="molecule type" value="Genomic_DNA"/>
</dbReference>
<keyword evidence="2" id="KW-0732">Signal</keyword>
<reference evidence="3" key="1">
    <citation type="submission" date="2023-06" db="EMBL/GenBank/DDBJ databases">
        <title>Genome-scale phylogeny and comparative genomics of the fungal order Sordariales.</title>
        <authorList>
            <consortium name="Lawrence Berkeley National Laboratory"/>
            <person name="Hensen N."/>
            <person name="Bonometti L."/>
            <person name="Westerberg I."/>
            <person name="Brannstrom I.O."/>
            <person name="Guillou S."/>
            <person name="Cros-Aarteil S."/>
            <person name="Calhoun S."/>
            <person name="Haridas S."/>
            <person name="Kuo A."/>
            <person name="Mondo S."/>
            <person name="Pangilinan J."/>
            <person name="Riley R."/>
            <person name="LaButti K."/>
            <person name="Andreopoulos B."/>
            <person name="Lipzen A."/>
            <person name="Chen C."/>
            <person name="Yanf M."/>
            <person name="Daum C."/>
            <person name="Ng V."/>
            <person name="Clum A."/>
            <person name="Steindorff A."/>
            <person name="Ohm R."/>
            <person name="Martin F."/>
            <person name="Silar P."/>
            <person name="Natvig D."/>
            <person name="Lalanne C."/>
            <person name="Gautier V."/>
            <person name="Ament-velasquez S.L."/>
            <person name="Kruys A."/>
            <person name="Hutchinson M.I."/>
            <person name="Powell A.J."/>
            <person name="Barry K."/>
            <person name="Miller A.N."/>
            <person name="Grigoriev I.V."/>
            <person name="Debuchy R."/>
            <person name="Gladieux P."/>
            <person name="Thoren M.H."/>
            <person name="Johannesson H."/>
        </authorList>
    </citation>
    <scope>NUCLEOTIDE SEQUENCE</scope>
    <source>
        <strain evidence="3">SMH2392-1A</strain>
    </source>
</reference>
<protein>
    <recommendedName>
        <fullName evidence="5">Secreted protein</fullName>
    </recommendedName>
</protein>
<feature type="signal peptide" evidence="2">
    <location>
        <begin position="1"/>
        <end position="25"/>
    </location>
</feature>
<evidence type="ECO:0000256" key="2">
    <source>
        <dbReference type="SAM" id="SignalP"/>
    </source>
</evidence>
<dbReference type="Proteomes" id="UP001172101">
    <property type="component" value="Unassembled WGS sequence"/>
</dbReference>
<name>A0AA40A0B2_9PEZI</name>
<proteinExistence type="predicted"/>
<evidence type="ECO:0008006" key="5">
    <source>
        <dbReference type="Google" id="ProtNLM"/>
    </source>
</evidence>
<keyword evidence="4" id="KW-1185">Reference proteome</keyword>
<accession>A0AA40A0B2</accession>
<dbReference type="AlphaFoldDB" id="A0AA40A0B2"/>
<sequence>MFSSGPGRRSYFYSLLLFLSPGCAGLPRPRPEDHQHDTSKPACSPNVSLSRGGGGGGGGAAQPARLCRAIIVVVPLHSMLLAVEPQICLFPVRSRNVGEILVKSLFLGRGTVSRRGVAARSGHAVRMGICWGVVLGEVSISFRLL</sequence>